<name>Q08FD5_DPV84</name>
<evidence type="ECO:0000256" key="7">
    <source>
        <dbReference type="ARBA" id="ARBA00022870"/>
    </source>
</evidence>
<evidence type="ECO:0000256" key="9">
    <source>
        <dbReference type="ARBA" id="ARBA00023136"/>
    </source>
</evidence>
<keyword evidence="10" id="KW-1038">Host endoplasmic reticulum</keyword>
<dbReference type="GO" id="GO:0044167">
    <property type="term" value="C:host cell endoplasmic reticulum membrane"/>
    <property type="evidence" value="ECO:0007669"/>
    <property type="project" value="UniProtKB-SubCell"/>
</dbReference>
<keyword evidence="4" id="KW-0597">Phosphoprotein</keyword>
<dbReference type="PIRSF" id="PIRSF015690">
    <property type="entry name" value="VAC_E8R"/>
    <property type="match status" value="1"/>
</dbReference>
<evidence type="ECO:0000256" key="6">
    <source>
        <dbReference type="ARBA" id="ARBA00022844"/>
    </source>
</evidence>
<sequence>MSIEDIYTESQKRNNDQQTFFTRNLSPLMKNTYLYHNYSYGWIPETSIWSSRFANLDVTDYYPITINLLKKFEFMMALYKGPILPYEEKINTEFISKGSFYGRYINFLRNFSILPTNEFISFLLLTSIPIYNILFWFKSTQFDIKKHTLFSEVYSNNDRHIELAKYFRQSGDYKPLFSRLKEDNIYTQPFPLNTNRILHQNLPNSSTISDYETLSNLSAILYLTNYDPVLMFLAFYVPNISITTKITPGVEYLMKKLNMDKKDITLI</sequence>
<evidence type="ECO:0000256" key="12">
    <source>
        <dbReference type="ARBA" id="ARBA00034768"/>
    </source>
</evidence>
<keyword evidence="7" id="KW-1043">Host membrane</keyword>
<gene>
    <name evidence="14" type="ORF">DpV84gp046</name>
</gene>
<organism evidence="14 15">
    <name type="scientific">Deerpox virus (strain W-1170-84)</name>
    <name type="common">DPV</name>
    <dbReference type="NCBI Taxonomy" id="305676"/>
    <lineage>
        <taxon>Viruses</taxon>
        <taxon>Varidnaviria</taxon>
        <taxon>Bamfordvirae</taxon>
        <taxon>Nucleocytoviricota</taxon>
        <taxon>Pokkesviricetes</taxon>
        <taxon>Chitovirales</taxon>
        <taxon>Poxviridae</taxon>
        <taxon>Chordopoxvirinae</taxon>
        <taxon>Cervidpoxvirus</taxon>
        <taxon>Cervidpoxvirus muledeerpox</taxon>
        <taxon>Mule deerpox virus</taxon>
    </lineage>
</organism>
<evidence type="ECO:0000256" key="8">
    <source>
        <dbReference type="ARBA" id="ARBA00022989"/>
    </source>
</evidence>
<accession>Q08FD5</accession>
<keyword evidence="11" id="KW-1035">Host cytoplasm</keyword>
<evidence type="ECO:0000256" key="1">
    <source>
        <dbReference type="ARBA" id="ARBA00004153"/>
    </source>
</evidence>
<dbReference type="GO" id="GO:0044423">
    <property type="term" value="C:virion component"/>
    <property type="evidence" value="ECO:0007669"/>
    <property type="project" value="UniProtKB-KW"/>
</dbReference>
<evidence type="ECO:0000256" key="5">
    <source>
        <dbReference type="ARBA" id="ARBA00022692"/>
    </source>
</evidence>
<evidence type="ECO:0000256" key="13">
    <source>
        <dbReference type="ARBA" id="ARBA00034818"/>
    </source>
</evidence>
<comment type="subcellular location">
    <subcellularLocation>
        <location evidence="2">Host cytoplasm</location>
    </subcellularLocation>
    <subcellularLocation>
        <location evidence="1">Host endoplasmic reticulum membrane</location>
        <topology evidence="1">Multi-pass membrane protein</topology>
    </subcellularLocation>
    <subcellularLocation>
        <location evidence="3">Virion</location>
    </subcellularLocation>
</comment>
<protein>
    <recommendedName>
        <fullName evidence="13">Protein OPG070</fullName>
    </recommendedName>
</protein>
<comment type="similarity">
    <text evidence="12">Belongs to the orthopoxvirus OPG070 family.</text>
</comment>
<evidence type="ECO:0000256" key="11">
    <source>
        <dbReference type="ARBA" id="ARBA00023200"/>
    </source>
</evidence>
<evidence type="ECO:0000313" key="14">
    <source>
        <dbReference type="EMBL" id="ABI99031.1"/>
    </source>
</evidence>
<proteinExistence type="inferred from homology"/>
<evidence type="ECO:0000256" key="10">
    <source>
        <dbReference type="ARBA" id="ARBA00023184"/>
    </source>
</evidence>
<organismHost>
    <name type="scientific">Odocoileus hemionus</name>
    <name type="common">Mule deer</name>
    <name type="synonym">Cervus hemionus</name>
    <dbReference type="NCBI Taxonomy" id="9872"/>
</organismHost>
<dbReference type="Pfam" id="PF03394">
    <property type="entry name" value="Pox_E8"/>
    <property type="match status" value="1"/>
</dbReference>
<keyword evidence="5" id="KW-0812">Transmembrane</keyword>
<dbReference type="InterPro" id="IPR005057">
    <property type="entry name" value="Poxvirus_E8"/>
</dbReference>
<keyword evidence="9" id="KW-0472">Membrane</keyword>
<dbReference type="EMBL" id="AY689437">
    <property type="protein sequence ID" value="ABI99031.1"/>
    <property type="molecule type" value="Genomic_DNA"/>
</dbReference>
<keyword evidence="6" id="KW-0946">Virion</keyword>
<evidence type="ECO:0000256" key="4">
    <source>
        <dbReference type="ARBA" id="ARBA00022553"/>
    </source>
</evidence>
<dbReference type="Proteomes" id="UP000162522">
    <property type="component" value="Segment"/>
</dbReference>
<evidence type="ECO:0000256" key="3">
    <source>
        <dbReference type="ARBA" id="ARBA00004328"/>
    </source>
</evidence>
<evidence type="ECO:0000313" key="15">
    <source>
        <dbReference type="Proteomes" id="UP000162522"/>
    </source>
</evidence>
<keyword evidence="8" id="KW-1133">Transmembrane helix</keyword>
<evidence type="ECO:0000256" key="2">
    <source>
        <dbReference type="ARBA" id="ARBA00004192"/>
    </source>
</evidence>
<reference evidence="14 15" key="1">
    <citation type="journal article" date="2005" name="J. Virol.">
        <title>Genome of deerpox virus.</title>
        <authorList>
            <person name="Afonso C.L."/>
            <person name="Delhon G."/>
            <person name="Tulman E.R."/>
            <person name="Lu Z."/>
            <person name="Zsak A."/>
            <person name="Becerra V.M."/>
            <person name="Zsak L."/>
            <person name="Kutish G.F."/>
            <person name="Rock D.L."/>
        </authorList>
    </citation>
    <scope>NUCLEOTIDE SEQUENCE [LARGE SCALE GENOMIC DNA]</scope>
    <source>
        <strain evidence="14">W-1170-84</strain>
    </source>
</reference>